<feature type="domain" description="Histidine kinase/HSP90-like ATPase" evidence="2">
    <location>
        <begin position="25"/>
        <end position="144"/>
    </location>
</feature>
<evidence type="ECO:0000313" key="3">
    <source>
        <dbReference type="EMBL" id="MBB3970133.1"/>
    </source>
</evidence>
<dbReference type="EMBL" id="JACIEG010000005">
    <property type="protein sequence ID" value="MBB3970133.1"/>
    <property type="molecule type" value="Genomic_DNA"/>
</dbReference>
<reference evidence="3 4" key="1">
    <citation type="submission" date="2020-08" db="EMBL/GenBank/DDBJ databases">
        <title>Genomic Encyclopedia of Type Strains, Phase IV (KMG-IV): sequencing the most valuable type-strain genomes for metagenomic binning, comparative biology and taxonomic classification.</title>
        <authorList>
            <person name="Goeker M."/>
        </authorList>
    </citation>
    <scope>NUCLEOTIDE SEQUENCE [LARGE SCALE GENOMIC DNA]</scope>
    <source>
        <strain evidence="3 4">DSM 100995</strain>
    </source>
</reference>
<accession>A0ABR6IAP7</accession>
<dbReference type="EC" id="2.7.11.1" evidence="3"/>
<gene>
    <name evidence="3" type="ORF">GGR35_002749</name>
</gene>
<keyword evidence="1" id="KW-0723">Serine/threonine-protein kinase</keyword>
<dbReference type="PANTHER" id="PTHR35526">
    <property type="entry name" value="ANTI-SIGMA-F FACTOR RSBW-RELATED"/>
    <property type="match status" value="1"/>
</dbReference>
<dbReference type="PANTHER" id="PTHR35526:SF3">
    <property type="entry name" value="ANTI-SIGMA-F FACTOR RSBW"/>
    <property type="match status" value="1"/>
</dbReference>
<dbReference type="RefSeq" id="WP_260172302.1">
    <property type="nucleotide sequence ID" value="NZ_JACIEG010000005.1"/>
</dbReference>
<keyword evidence="4" id="KW-1185">Reference proteome</keyword>
<dbReference type="CDD" id="cd16936">
    <property type="entry name" value="HATPase_RsbW-like"/>
    <property type="match status" value="1"/>
</dbReference>
<dbReference type="GO" id="GO:0004674">
    <property type="term" value="F:protein serine/threonine kinase activity"/>
    <property type="evidence" value="ECO:0007669"/>
    <property type="project" value="UniProtKB-EC"/>
</dbReference>
<evidence type="ECO:0000313" key="4">
    <source>
        <dbReference type="Proteomes" id="UP000583101"/>
    </source>
</evidence>
<comment type="caution">
    <text evidence="3">The sequence shown here is derived from an EMBL/GenBank/DDBJ whole genome shotgun (WGS) entry which is preliminary data.</text>
</comment>
<keyword evidence="3" id="KW-0808">Transferase</keyword>
<evidence type="ECO:0000256" key="1">
    <source>
        <dbReference type="ARBA" id="ARBA00022527"/>
    </source>
</evidence>
<organism evidence="3 4">
    <name type="scientific">Mucilaginibacter phyllosphaerae</name>
    <dbReference type="NCBI Taxonomy" id="1812349"/>
    <lineage>
        <taxon>Bacteria</taxon>
        <taxon>Pseudomonadati</taxon>
        <taxon>Bacteroidota</taxon>
        <taxon>Sphingobacteriia</taxon>
        <taxon>Sphingobacteriales</taxon>
        <taxon>Sphingobacteriaceae</taxon>
        <taxon>Mucilaginibacter</taxon>
    </lineage>
</organism>
<evidence type="ECO:0000259" key="2">
    <source>
        <dbReference type="Pfam" id="PF13581"/>
    </source>
</evidence>
<dbReference type="Pfam" id="PF13581">
    <property type="entry name" value="HATPase_c_2"/>
    <property type="match status" value="1"/>
</dbReference>
<dbReference type="SUPFAM" id="SSF55874">
    <property type="entry name" value="ATPase domain of HSP90 chaperone/DNA topoisomerase II/histidine kinase"/>
    <property type="match status" value="1"/>
</dbReference>
<dbReference type="InterPro" id="IPR050267">
    <property type="entry name" value="Anti-sigma-factor_SerPK"/>
</dbReference>
<dbReference type="InterPro" id="IPR003594">
    <property type="entry name" value="HATPase_dom"/>
</dbReference>
<sequence length="148" mass="16536">MINLMENDMAQANVQTGELYTLQLPSKHESITQLEALIEEVADKYQVAEDVFANMMTCLNEAVINAIIHGNKLNPDKKVFVNVEADPKRIIWTVTDEGAGFDYNNLADPTAADRLEELTGRGVFILKHLADQCIFNASGNEVELHFKI</sequence>
<dbReference type="Gene3D" id="3.30.565.10">
    <property type="entry name" value="Histidine kinase-like ATPase, C-terminal domain"/>
    <property type="match status" value="1"/>
</dbReference>
<dbReference type="Proteomes" id="UP000583101">
    <property type="component" value="Unassembled WGS sequence"/>
</dbReference>
<name>A0ABR6IAP7_9SPHI</name>
<protein>
    <submittedName>
        <fullName evidence="3">Serine/threonine-protein kinase RsbW</fullName>
        <ecNumber evidence="3">2.7.11.1</ecNumber>
    </submittedName>
</protein>
<keyword evidence="3" id="KW-0418">Kinase</keyword>
<dbReference type="InterPro" id="IPR036890">
    <property type="entry name" value="HATPase_C_sf"/>
</dbReference>
<proteinExistence type="predicted"/>